<sequence>MAAQMASARFGALSTQQLVDGETPTNTIRAELFKPCALVVASRGIERFLIWTEIHHFLRCLGYPAGPQGYIAAVVPVVGFHVLSRLVGSPLAIVATSYVAKELAKGSDDCEHPYSITTGLLLASIPGIFAHTLLLGVSLKYFYSLVMFLRLDKSFKQLPLSIESLEIRGRQYMKFGKKGRLVLVRILSHLLVIEYGNVLDVRSGPLASAAYHKYIVTWCAYMFLADAWTSSVQAYIARSVAVGKSIGKDLILSLVVGNNAGRAIMLTSCVTLVLSLCFNRHEALGFFIHLPLHVMASTVHSIICGASSFELSTVSIIITGAYALFIMWALPLRLAACMSFVLLLEIASAPVALPVWTGMLIFSILRLLIGYDMIVMKFGKY</sequence>
<comment type="caution">
    <text evidence="7">The sequence shown here is derived from an EMBL/GenBank/DDBJ whole genome shotgun (WGS) entry which is preliminary data.</text>
</comment>
<name>A0ABU6Y8W5_9FABA</name>
<comment type="similarity">
    <text evidence="2">Belongs to the multi antimicrobial extrusion (MATE) (TC 2.A.66.1) family.</text>
</comment>
<comment type="subcellular location">
    <subcellularLocation>
        <location evidence="1">Membrane</location>
        <topology evidence="1">Multi-pass membrane protein</topology>
    </subcellularLocation>
</comment>
<evidence type="ECO:0000256" key="1">
    <source>
        <dbReference type="ARBA" id="ARBA00004141"/>
    </source>
</evidence>
<dbReference type="PANTHER" id="PTHR42893:SF46">
    <property type="entry name" value="PROTEIN DETOXIFICATION 44, CHLOROPLASTIC"/>
    <property type="match status" value="1"/>
</dbReference>
<organism evidence="7 8">
    <name type="scientific">Stylosanthes scabra</name>
    <dbReference type="NCBI Taxonomy" id="79078"/>
    <lineage>
        <taxon>Eukaryota</taxon>
        <taxon>Viridiplantae</taxon>
        <taxon>Streptophyta</taxon>
        <taxon>Embryophyta</taxon>
        <taxon>Tracheophyta</taxon>
        <taxon>Spermatophyta</taxon>
        <taxon>Magnoliopsida</taxon>
        <taxon>eudicotyledons</taxon>
        <taxon>Gunneridae</taxon>
        <taxon>Pentapetalae</taxon>
        <taxon>rosids</taxon>
        <taxon>fabids</taxon>
        <taxon>Fabales</taxon>
        <taxon>Fabaceae</taxon>
        <taxon>Papilionoideae</taxon>
        <taxon>50 kb inversion clade</taxon>
        <taxon>dalbergioids sensu lato</taxon>
        <taxon>Dalbergieae</taxon>
        <taxon>Pterocarpus clade</taxon>
        <taxon>Stylosanthes</taxon>
    </lineage>
</organism>
<evidence type="ECO:0000256" key="2">
    <source>
        <dbReference type="ARBA" id="ARBA00010199"/>
    </source>
</evidence>
<accession>A0ABU6Y8W5</accession>
<protein>
    <submittedName>
        <fullName evidence="7">Uncharacterized protein</fullName>
    </submittedName>
</protein>
<feature type="transmembrane region" description="Helical" evidence="6">
    <location>
        <begin position="211"/>
        <end position="229"/>
    </location>
</feature>
<evidence type="ECO:0000313" key="7">
    <source>
        <dbReference type="EMBL" id="MED6205760.1"/>
    </source>
</evidence>
<keyword evidence="5 6" id="KW-0472">Membrane</keyword>
<keyword evidence="4 6" id="KW-1133">Transmembrane helix</keyword>
<reference evidence="7 8" key="1">
    <citation type="journal article" date="2023" name="Plants (Basel)">
        <title>Bridging the Gap: Combining Genomics and Transcriptomics Approaches to Understand Stylosanthes scabra, an Orphan Legume from the Brazilian Caatinga.</title>
        <authorList>
            <person name="Ferreira-Neto J.R.C."/>
            <person name="da Silva M.D."/>
            <person name="Binneck E."/>
            <person name="de Melo N.F."/>
            <person name="da Silva R.H."/>
            <person name="de Melo A.L.T.M."/>
            <person name="Pandolfi V."/>
            <person name="Bustamante F.O."/>
            <person name="Brasileiro-Vidal A.C."/>
            <person name="Benko-Iseppon A.M."/>
        </authorList>
    </citation>
    <scope>NUCLEOTIDE SEQUENCE [LARGE SCALE GENOMIC DNA]</scope>
    <source>
        <tissue evidence="7">Leaves</tissue>
    </source>
</reference>
<evidence type="ECO:0000256" key="3">
    <source>
        <dbReference type="ARBA" id="ARBA00022692"/>
    </source>
</evidence>
<feature type="transmembrane region" description="Helical" evidence="6">
    <location>
        <begin position="355"/>
        <end position="375"/>
    </location>
</feature>
<evidence type="ECO:0000256" key="4">
    <source>
        <dbReference type="ARBA" id="ARBA00022989"/>
    </source>
</evidence>
<dbReference type="InterPro" id="IPR044644">
    <property type="entry name" value="DinF-like"/>
</dbReference>
<feature type="transmembrane region" description="Helical" evidence="6">
    <location>
        <begin position="182"/>
        <end position="199"/>
    </location>
</feature>
<dbReference type="EMBL" id="JASCZI010241722">
    <property type="protein sequence ID" value="MED6205760.1"/>
    <property type="molecule type" value="Genomic_DNA"/>
</dbReference>
<evidence type="ECO:0000256" key="5">
    <source>
        <dbReference type="ARBA" id="ARBA00023136"/>
    </source>
</evidence>
<evidence type="ECO:0000313" key="8">
    <source>
        <dbReference type="Proteomes" id="UP001341840"/>
    </source>
</evidence>
<gene>
    <name evidence="7" type="ORF">PIB30_020729</name>
</gene>
<keyword evidence="3 6" id="KW-0812">Transmembrane</keyword>
<keyword evidence="8" id="KW-1185">Reference proteome</keyword>
<proteinExistence type="inferred from homology"/>
<evidence type="ECO:0000256" key="6">
    <source>
        <dbReference type="SAM" id="Phobius"/>
    </source>
</evidence>
<feature type="transmembrane region" description="Helical" evidence="6">
    <location>
        <begin position="120"/>
        <end position="143"/>
    </location>
</feature>
<dbReference type="PANTHER" id="PTHR42893">
    <property type="entry name" value="PROTEIN DETOXIFICATION 44, CHLOROPLASTIC-RELATED"/>
    <property type="match status" value="1"/>
</dbReference>
<dbReference type="Proteomes" id="UP001341840">
    <property type="component" value="Unassembled WGS sequence"/>
</dbReference>